<accession>A0A1M4TDL7</accession>
<organism evidence="1 2">
    <name type="scientific">Bacteroides luti</name>
    <dbReference type="NCBI Taxonomy" id="1297750"/>
    <lineage>
        <taxon>Bacteria</taxon>
        <taxon>Pseudomonadati</taxon>
        <taxon>Bacteroidota</taxon>
        <taxon>Bacteroidia</taxon>
        <taxon>Bacteroidales</taxon>
        <taxon>Bacteroidaceae</taxon>
        <taxon>Bacteroides</taxon>
    </lineage>
</organism>
<evidence type="ECO:0000313" key="2">
    <source>
        <dbReference type="Proteomes" id="UP000184509"/>
    </source>
</evidence>
<gene>
    <name evidence="1" type="ORF">SAMN05444405_101343</name>
</gene>
<evidence type="ECO:0000313" key="1">
    <source>
        <dbReference type="EMBL" id="SHE42550.1"/>
    </source>
</evidence>
<dbReference type="STRING" id="1297750.SAMN05444405_101343"/>
<reference evidence="1 2" key="1">
    <citation type="submission" date="2016-11" db="EMBL/GenBank/DDBJ databases">
        <authorList>
            <person name="Jaros S."/>
            <person name="Januszkiewicz K."/>
            <person name="Wedrychowicz H."/>
        </authorList>
    </citation>
    <scope>NUCLEOTIDE SEQUENCE [LARGE SCALE GENOMIC DNA]</scope>
    <source>
        <strain evidence="1 2">DSM 26991</strain>
    </source>
</reference>
<sequence>MTNNEKMNIYRLYITNIYNNGPHIINLIEKTKSE</sequence>
<dbReference type="AlphaFoldDB" id="A0A1M4TDL7"/>
<name>A0A1M4TDL7_9BACE</name>
<proteinExistence type="predicted"/>
<dbReference type="EMBL" id="FQTV01000001">
    <property type="protein sequence ID" value="SHE42550.1"/>
    <property type="molecule type" value="Genomic_DNA"/>
</dbReference>
<protein>
    <submittedName>
        <fullName evidence="1">Uncharacterized protein</fullName>
    </submittedName>
</protein>
<keyword evidence="2" id="KW-1185">Reference proteome</keyword>
<dbReference type="Proteomes" id="UP000184509">
    <property type="component" value="Unassembled WGS sequence"/>
</dbReference>